<keyword evidence="4" id="KW-1185">Reference proteome</keyword>
<dbReference type="GO" id="GO:0003700">
    <property type="term" value="F:DNA-binding transcription factor activity"/>
    <property type="evidence" value="ECO:0007669"/>
    <property type="project" value="InterPro"/>
</dbReference>
<feature type="domain" description="C2H2-type" evidence="2">
    <location>
        <begin position="333"/>
        <end position="360"/>
    </location>
</feature>
<feature type="domain" description="C2H2-type" evidence="2">
    <location>
        <begin position="432"/>
        <end position="459"/>
    </location>
</feature>
<dbReference type="Gene3D" id="3.30.160.60">
    <property type="entry name" value="Classic Zinc Finger"/>
    <property type="match status" value="1"/>
</dbReference>
<name>A0A167G2G8_METRR</name>
<dbReference type="EMBL" id="AZHC01000007">
    <property type="protein sequence ID" value="OAA46067.1"/>
    <property type="molecule type" value="Genomic_DNA"/>
</dbReference>
<evidence type="ECO:0000259" key="2">
    <source>
        <dbReference type="SMART" id="SM00355"/>
    </source>
</evidence>
<feature type="compositionally biased region" description="Polar residues" evidence="1">
    <location>
        <begin position="13"/>
        <end position="27"/>
    </location>
</feature>
<evidence type="ECO:0000313" key="3">
    <source>
        <dbReference type="EMBL" id="OAA46067.1"/>
    </source>
</evidence>
<dbReference type="InterPro" id="IPR013087">
    <property type="entry name" value="Znf_C2H2_type"/>
</dbReference>
<evidence type="ECO:0000313" key="4">
    <source>
        <dbReference type="Proteomes" id="UP000243498"/>
    </source>
</evidence>
<dbReference type="OrthoDB" id="5388486at2759"/>
<feature type="region of interest" description="Disordered" evidence="1">
    <location>
        <begin position="500"/>
        <end position="536"/>
    </location>
</feature>
<reference evidence="3 4" key="1">
    <citation type="journal article" date="2016" name="Genome Biol. Evol.">
        <title>Divergent and convergent evolution of fungal pathogenicity.</title>
        <authorList>
            <person name="Shang Y."/>
            <person name="Xiao G."/>
            <person name="Zheng P."/>
            <person name="Cen K."/>
            <person name="Zhan S."/>
            <person name="Wang C."/>
        </authorList>
    </citation>
    <scope>NUCLEOTIDE SEQUENCE [LARGE SCALE GENOMIC DNA]</scope>
    <source>
        <strain evidence="3 4">RCEF 4871</strain>
    </source>
</reference>
<dbReference type="Proteomes" id="UP000243498">
    <property type="component" value="Unassembled WGS sequence"/>
</dbReference>
<dbReference type="PANTHER" id="PTHR23225:SF2">
    <property type="entry name" value="AT09679P-RELATED"/>
    <property type="match status" value="1"/>
</dbReference>
<dbReference type="SMART" id="SM00355">
    <property type="entry name" value="ZnF_C2H2"/>
    <property type="match status" value="3"/>
</dbReference>
<proteinExistence type="predicted"/>
<feature type="region of interest" description="Disordered" evidence="1">
    <location>
        <begin position="137"/>
        <end position="158"/>
    </location>
</feature>
<dbReference type="InterPro" id="IPR039970">
    <property type="entry name" value="TF_Grauzone"/>
</dbReference>
<comment type="caution">
    <text evidence="3">The sequence shown here is derived from an EMBL/GenBank/DDBJ whole genome shotgun (WGS) entry which is preliminary data.</text>
</comment>
<dbReference type="AlphaFoldDB" id="A0A167G2G8"/>
<feature type="domain" description="C2H2-type" evidence="2">
    <location>
        <begin position="366"/>
        <end position="390"/>
    </location>
</feature>
<organism evidence="3 4">
    <name type="scientific">Metarhizium rileyi (strain RCEF 4871)</name>
    <name type="common">Nomuraea rileyi</name>
    <dbReference type="NCBI Taxonomy" id="1649241"/>
    <lineage>
        <taxon>Eukaryota</taxon>
        <taxon>Fungi</taxon>
        <taxon>Dikarya</taxon>
        <taxon>Ascomycota</taxon>
        <taxon>Pezizomycotina</taxon>
        <taxon>Sordariomycetes</taxon>
        <taxon>Hypocreomycetidae</taxon>
        <taxon>Hypocreales</taxon>
        <taxon>Clavicipitaceae</taxon>
        <taxon>Metarhizium</taxon>
    </lineage>
</organism>
<feature type="region of interest" description="Disordered" evidence="1">
    <location>
        <begin position="1"/>
        <end position="36"/>
    </location>
</feature>
<protein>
    <submittedName>
        <fullName evidence="3">C2H2 finger domain-containing protein</fullName>
    </submittedName>
</protein>
<dbReference type="PANTHER" id="PTHR23225">
    <property type="entry name" value="ZINC FINGER PROTEIN"/>
    <property type="match status" value="1"/>
</dbReference>
<accession>A0A167G2G8</accession>
<dbReference type="OMA" id="WERCLEH"/>
<gene>
    <name evidence="3" type="ORF">NOR_02820</name>
</gene>
<dbReference type="STRING" id="1081105.A0A167G2G8"/>
<sequence>MEFSPATSDMHLGSSSTQAGNGTYQESKFQEDSPAETRQLASVLGFKIERCGRLDQPPSPSLPSNGILQYNPSFSSVCCVDRDPGAEATADYTNRHQSPLRAYLSPGYSSVHSPSMASDGIREHSNEMNKAWMMTPTRDVEGNTPHRTSTPASLGGTGDAGQAFVSSYDPPLLGGIFEDWLPDRSNVHPTGRMGLYRSTEHVVSGVASMPTQHHQSVPVHFLLPAPPGDSSTNYQYASIHNFEDSPVPPVGVSPYEARGPLFASPIRLSAEAPAGTAVDPSGVRECLMPVVEDASPLTLPHNTSRKPLRCKSCKKTITDQMEEAAHDRECDGLLCMFYFAGCKARFKGKNELKRHIKTQHLLSIPYVCPDCEMKEFNRKDLFKQHYIRMHSTAEEIEASKRKRSSAAFEKKIEDKLRQAIPRESQMPPPKVRMCFMQGCQTKFGELDSWERCLEHVAKHHEAMTKGKEEARCYDFTDEQLGYFQKIGAIARRDGRWVLGAQSSGERARKNKKKIAKRKVDAGPAGSRGRSQRHRRT</sequence>
<evidence type="ECO:0000256" key="1">
    <source>
        <dbReference type="SAM" id="MobiDB-lite"/>
    </source>
</evidence>